<protein>
    <submittedName>
        <fullName evidence="1">Uncharacterized protein</fullName>
    </submittedName>
</protein>
<proteinExistence type="predicted"/>
<accession>A0ABU4WHV7</accession>
<gene>
    <name evidence="1" type="ORF">MOX91_08190</name>
</gene>
<reference evidence="1 2" key="1">
    <citation type="submission" date="2022-03" db="EMBL/GenBank/DDBJ databases">
        <title>Novel taxa within the pig intestine.</title>
        <authorList>
            <person name="Wylensek D."/>
            <person name="Bishof K."/>
            <person name="Afrizal A."/>
            <person name="Clavel T."/>
        </authorList>
    </citation>
    <scope>NUCLEOTIDE SEQUENCE [LARGE SCALE GENOMIC DNA]</scope>
    <source>
        <strain evidence="1 2">CLA-KB-P66</strain>
    </source>
</reference>
<dbReference type="EMBL" id="JALBUT010000009">
    <property type="protein sequence ID" value="MDX8416151.1"/>
    <property type="molecule type" value="Genomic_DNA"/>
</dbReference>
<comment type="caution">
    <text evidence="1">The sequence shown here is derived from an EMBL/GenBank/DDBJ whole genome shotgun (WGS) entry which is preliminary data.</text>
</comment>
<dbReference type="RefSeq" id="WP_370397604.1">
    <property type="nucleotide sequence ID" value="NZ_JALBUT010000009.1"/>
</dbReference>
<sequence>MHITLSEYIKAKAQNEANKLFAGNISAYIAYLIANAAETPDSDLNSKK</sequence>
<dbReference type="Proteomes" id="UP001275932">
    <property type="component" value="Unassembled WGS sequence"/>
</dbReference>
<evidence type="ECO:0000313" key="1">
    <source>
        <dbReference type="EMBL" id="MDX8416151.1"/>
    </source>
</evidence>
<evidence type="ECO:0000313" key="2">
    <source>
        <dbReference type="Proteomes" id="UP001275932"/>
    </source>
</evidence>
<name>A0ABU4WHV7_9BACT</name>
<organism evidence="1 2">
    <name type="scientific">Intestinicryptomonas porci</name>
    <dbReference type="NCBI Taxonomy" id="2926320"/>
    <lineage>
        <taxon>Bacteria</taxon>
        <taxon>Pseudomonadati</taxon>
        <taxon>Verrucomicrobiota</taxon>
        <taxon>Opitutia</taxon>
        <taxon>Opitutales</taxon>
        <taxon>Intestinicryptomonaceae</taxon>
        <taxon>Intestinicryptomonas</taxon>
    </lineage>
</organism>
<keyword evidence="2" id="KW-1185">Reference proteome</keyword>